<dbReference type="Proteomes" id="UP001165369">
    <property type="component" value="Unassembled WGS sequence"/>
</dbReference>
<evidence type="ECO:0000313" key="1">
    <source>
        <dbReference type="EMBL" id="MCL7942132.1"/>
    </source>
</evidence>
<accession>A0ABT0T5H6</accession>
<reference evidence="1" key="1">
    <citation type="submission" date="2022-05" db="EMBL/GenBank/DDBJ databases">
        <title>Halomonas geminus sp. nov. and Halomonas llamarensis sp. nov. isolated from high-altitude salars of the Atacama Desert.</title>
        <authorList>
            <person name="Hintersatz C."/>
            <person name="Rojas L.A."/>
            <person name="Wei T.-S."/>
            <person name="Kutschke S."/>
            <person name="Lehmann F."/>
            <person name="Jain R."/>
            <person name="Pollmann K."/>
        </authorList>
    </citation>
    <scope>NUCLEOTIDE SEQUENCE</scope>
    <source>
        <strain evidence="1">ATCH28</strain>
    </source>
</reference>
<comment type="caution">
    <text evidence="1">The sequence shown here is derived from an EMBL/GenBank/DDBJ whole genome shotgun (WGS) entry which is preliminary data.</text>
</comment>
<evidence type="ECO:0000313" key="2">
    <source>
        <dbReference type="Proteomes" id="UP001165369"/>
    </source>
</evidence>
<dbReference type="Pfam" id="PF06226">
    <property type="entry name" value="DUF1007"/>
    <property type="match status" value="1"/>
</dbReference>
<dbReference type="EMBL" id="JAMJPK010000010">
    <property type="protein sequence ID" value="MCL7942132.1"/>
    <property type="molecule type" value="Genomic_DNA"/>
</dbReference>
<dbReference type="RefSeq" id="WP_250063624.1">
    <property type="nucleotide sequence ID" value="NZ_JAMJPK010000010.1"/>
</dbReference>
<sequence length="223" mass="24522">MLPSVLPPRLIGVLCLAAGLLLPLAAAAHPHGWIDLRMRLVLDGEGRLEALQQSWRLDPFYSLVLLEELEREQGGGGLEAALDQLGSEMRDTLSPQGYFTELQRGDERVGLGEVDDYTVFERDGRIEFVFLLPLAEPLEMAGETLRYRVFDPTYYIEVVHEAEGDTPLADALAVGGELDCETRILSADPDPEKVMAAAMLDVDDEGEPGLGRHFAETGEVTCR</sequence>
<name>A0ABT0T5H6_9GAMM</name>
<proteinExistence type="predicted"/>
<gene>
    <name evidence="1" type="ORF">M8009_17750</name>
</gene>
<organism evidence="1 2">
    <name type="scientific">Halomonas gemina</name>
    <dbReference type="NCBI Taxonomy" id="2945105"/>
    <lineage>
        <taxon>Bacteria</taxon>
        <taxon>Pseudomonadati</taxon>
        <taxon>Pseudomonadota</taxon>
        <taxon>Gammaproteobacteria</taxon>
        <taxon>Oceanospirillales</taxon>
        <taxon>Halomonadaceae</taxon>
        <taxon>Halomonas</taxon>
    </lineage>
</organism>
<keyword evidence="2" id="KW-1185">Reference proteome</keyword>
<dbReference type="InterPro" id="IPR010412">
    <property type="entry name" value="DUF1007"/>
</dbReference>
<protein>
    <submittedName>
        <fullName evidence="1">DUF1007 family protein</fullName>
    </submittedName>
</protein>